<sequence length="886" mass="89632">MRVVFSGGEGVMAYSGVFVFGDSLVDAGNALKLAEFYGDLTFSDLPDGAPSASRGYFQGRFSNGYTFADLLANKEIGTVTAPVFPYGYEDPWLDIPIAPWAGDPSGNNLNFAYGGAQIKQGSEVVSDLDTQTDAFRDAVDGDADVNALHMVTVGGNDIRSIVPTTGTIFSKTAAYARIESRADILLHELSQLVTMDGVKHILITGMADVGLVERYDLNKDNVFGPDTDLNNDGVIEAGEATRSAAATDYSRYLDHLIRTEVIPGLEALGATVSYVPLMDYVDETTGQAVTGALTANLNTIALLNGIRPDELGETPGEQLRENLLLYDNLLFFDGLHPNAQANALLGSFMHAQLNGAPWVETMPLLAADVDYRSVATIASAGEIDGLVIATAAGSSYTFQMLGVSSLTPYLLAQLGLSALPTGPILGDPRLNLLSSSGASVAADDDSGAGFDATLTFNVTAAGTYTLQAAAVGGLTGSYALTVRVDGAAVSSGNLYAVNNASALVIEGAGWAGIDTVSASVSYALAAGSAIEVLQTGNAKGKGAINLTGNDFAQQLIGNNGANVLDGKGGADDYRGGGGNDRFVLGGDGVDRILDYVNGDVVDLSALVKVGAGTNVAAGGFVRVTTTGKIQVDADGGGNGWATVATINGTGSVAIRYLSGGTTSTASLGRVTETSPAGTFALAGMIAGSGLSGPGFPAGPEAADTDAVTLARSATSATTVMIADTTLASASDAQMPPLASSTQTLPLSAGAALTSAVSRPQVSDAGRSAEPLDAGTALSAAAPAAAMQLAPSIAIPAGIFADAGMEGRMVQNIAEVGRVLLDALSNGPGPGTVEALLDALPARADGAVPTIPAAVAEAWATASAIVPMHAGFGLGMLGEHYDATALA</sequence>
<dbReference type="KEGG" id="slut:H9L13_12000"/>
<dbReference type="SUPFAM" id="SSF51120">
    <property type="entry name" value="beta-Roll"/>
    <property type="match status" value="1"/>
</dbReference>
<gene>
    <name evidence="2" type="ORF">H9L13_12000</name>
</gene>
<dbReference type="InterPro" id="IPR011049">
    <property type="entry name" value="Serralysin-like_metalloprot_C"/>
</dbReference>
<dbReference type="Pfam" id="PF00657">
    <property type="entry name" value="Lipase_GDSL"/>
    <property type="match status" value="1"/>
</dbReference>
<dbReference type="PANTHER" id="PTHR45648:SF22">
    <property type="entry name" value="GDSL LIPASE_ACYLHYDROLASE FAMILY PROTEIN (AFU_ORTHOLOGUE AFUA_4G14700)"/>
    <property type="match status" value="1"/>
</dbReference>
<dbReference type="Proteomes" id="UP000515971">
    <property type="component" value="Chromosome"/>
</dbReference>
<dbReference type="AlphaFoldDB" id="A0A7G9SHI7"/>
<dbReference type="Gene3D" id="2.150.10.10">
    <property type="entry name" value="Serralysin-like metalloprotease, C-terminal"/>
    <property type="match status" value="1"/>
</dbReference>
<dbReference type="EMBL" id="CP060718">
    <property type="protein sequence ID" value="QNN67312.1"/>
    <property type="molecule type" value="Genomic_DNA"/>
</dbReference>
<reference evidence="2 3" key="1">
    <citation type="submission" date="2020-08" db="EMBL/GenBank/DDBJ databases">
        <title>Genome sequence of Sphingomonas lutea KCTC 23642T.</title>
        <authorList>
            <person name="Hyun D.-W."/>
            <person name="Bae J.-W."/>
        </authorList>
    </citation>
    <scope>NUCLEOTIDE SEQUENCE [LARGE SCALE GENOMIC DNA]</scope>
    <source>
        <strain evidence="2 3">KCTC 23642</strain>
    </source>
</reference>
<keyword evidence="3" id="KW-1185">Reference proteome</keyword>
<protein>
    <recommendedName>
        <fullName evidence="4">SGNH hydrolase-type esterase domain-containing protein</fullName>
    </recommendedName>
</protein>
<dbReference type="InterPro" id="IPR001087">
    <property type="entry name" value="GDSL"/>
</dbReference>
<evidence type="ECO:0000313" key="2">
    <source>
        <dbReference type="EMBL" id="QNN67312.1"/>
    </source>
</evidence>
<dbReference type="PANTHER" id="PTHR45648">
    <property type="entry name" value="GDSL LIPASE/ACYLHYDROLASE FAMILY PROTEIN (AFU_ORTHOLOGUE AFUA_4G14700)"/>
    <property type="match status" value="1"/>
</dbReference>
<evidence type="ECO:0000256" key="1">
    <source>
        <dbReference type="ARBA" id="ARBA00022801"/>
    </source>
</evidence>
<dbReference type="InterPro" id="IPR036514">
    <property type="entry name" value="SGNH_hydro_sf"/>
</dbReference>
<dbReference type="GO" id="GO:0016298">
    <property type="term" value="F:lipase activity"/>
    <property type="evidence" value="ECO:0007669"/>
    <property type="project" value="InterPro"/>
</dbReference>
<dbReference type="GO" id="GO:0006629">
    <property type="term" value="P:lipid metabolic process"/>
    <property type="evidence" value="ECO:0007669"/>
    <property type="project" value="InterPro"/>
</dbReference>
<dbReference type="Gene3D" id="2.60.120.380">
    <property type="match status" value="1"/>
</dbReference>
<accession>A0A7G9SHI7</accession>
<evidence type="ECO:0000313" key="3">
    <source>
        <dbReference type="Proteomes" id="UP000515971"/>
    </source>
</evidence>
<dbReference type="InterPro" id="IPR051058">
    <property type="entry name" value="GDSL_Est/Lipase"/>
</dbReference>
<dbReference type="PROSITE" id="PS01098">
    <property type="entry name" value="LIPASE_GDSL_SER"/>
    <property type="match status" value="1"/>
</dbReference>
<organism evidence="2 3">
    <name type="scientific">Sphingomonas lutea</name>
    <dbReference type="NCBI Taxonomy" id="1045317"/>
    <lineage>
        <taxon>Bacteria</taxon>
        <taxon>Pseudomonadati</taxon>
        <taxon>Pseudomonadota</taxon>
        <taxon>Alphaproteobacteria</taxon>
        <taxon>Sphingomonadales</taxon>
        <taxon>Sphingomonadaceae</taxon>
        <taxon>Sphingomonas</taxon>
    </lineage>
</organism>
<name>A0A7G9SHI7_9SPHN</name>
<proteinExistence type="predicted"/>
<dbReference type="Gene3D" id="3.40.50.1110">
    <property type="entry name" value="SGNH hydrolase"/>
    <property type="match status" value="1"/>
</dbReference>
<dbReference type="RefSeq" id="WP_187537901.1">
    <property type="nucleotide sequence ID" value="NZ_BAABJT010000001.1"/>
</dbReference>
<keyword evidence="1" id="KW-0378">Hydrolase</keyword>
<dbReference type="SUPFAM" id="SSF52266">
    <property type="entry name" value="SGNH hydrolase"/>
    <property type="match status" value="1"/>
</dbReference>
<evidence type="ECO:0008006" key="4">
    <source>
        <dbReference type="Google" id="ProtNLM"/>
    </source>
</evidence>
<dbReference type="InterPro" id="IPR008265">
    <property type="entry name" value="Lipase_GDSL_AS"/>
</dbReference>